<keyword evidence="5 8" id="KW-1133">Transmembrane helix</keyword>
<gene>
    <name evidence="11" type="ORF">C7M71_026015</name>
</gene>
<evidence type="ECO:0000256" key="3">
    <source>
        <dbReference type="ARBA" id="ARBA00022741"/>
    </source>
</evidence>
<feature type="transmembrane region" description="Helical" evidence="8">
    <location>
        <begin position="65"/>
        <end position="91"/>
    </location>
</feature>
<keyword evidence="12" id="KW-1185">Reference proteome</keyword>
<evidence type="ECO:0000256" key="7">
    <source>
        <dbReference type="SAM" id="MobiDB-lite"/>
    </source>
</evidence>
<dbReference type="GO" id="GO:0034040">
    <property type="term" value="F:ATPase-coupled lipid transmembrane transporter activity"/>
    <property type="evidence" value="ECO:0007669"/>
    <property type="project" value="TreeGrafter"/>
</dbReference>
<name>A0A345T2Y5_9ACTN</name>
<dbReference type="OrthoDB" id="9806127at2"/>
<dbReference type="PANTHER" id="PTHR24221:SF654">
    <property type="entry name" value="ATP-BINDING CASSETTE SUB-FAMILY B MEMBER 6"/>
    <property type="match status" value="1"/>
</dbReference>
<accession>A0A345T2Y5</accession>
<comment type="subcellular location">
    <subcellularLocation>
        <location evidence="1">Cell membrane</location>
        <topology evidence="1">Multi-pass membrane protein</topology>
    </subcellularLocation>
</comment>
<dbReference type="Proteomes" id="UP000249340">
    <property type="component" value="Chromosome"/>
</dbReference>
<evidence type="ECO:0000313" key="12">
    <source>
        <dbReference type="Proteomes" id="UP000249340"/>
    </source>
</evidence>
<dbReference type="GO" id="GO:0016887">
    <property type="term" value="F:ATP hydrolysis activity"/>
    <property type="evidence" value="ECO:0007669"/>
    <property type="project" value="InterPro"/>
</dbReference>
<evidence type="ECO:0000256" key="4">
    <source>
        <dbReference type="ARBA" id="ARBA00022840"/>
    </source>
</evidence>
<dbReference type="SMART" id="SM00382">
    <property type="entry name" value="AAA"/>
    <property type="match status" value="1"/>
</dbReference>
<dbReference type="SUPFAM" id="SSF90123">
    <property type="entry name" value="ABC transporter transmembrane region"/>
    <property type="match status" value="1"/>
</dbReference>
<dbReference type="GO" id="GO:0005886">
    <property type="term" value="C:plasma membrane"/>
    <property type="evidence" value="ECO:0007669"/>
    <property type="project" value="UniProtKB-SubCell"/>
</dbReference>
<dbReference type="InterPro" id="IPR003593">
    <property type="entry name" value="AAA+_ATPase"/>
</dbReference>
<feature type="compositionally biased region" description="Basic residues" evidence="7">
    <location>
        <begin position="1"/>
        <end position="17"/>
    </location>
</feature>
<dbReference type="EMBL" id="CP031264">
    <property type="protein sequence ID" value="AXI80340.1"/>
    <property type="molecule type" value="Genomic_DNA"/>
</dbReference>
<dbReference type="InterPro" id="IPR011527">
    <property type="entry name" value="ABC1_TM_dom"/>
</dbReference>
<dbReference type="Gene3D" id="3.40.50.300">
    <property type="entry name" value="P-loop containing nucleotide triphosphate hydrolases"/>
    <property type="match status" value="1"/>
</dbReference>
<evidence type="ECO:0000256" key="6">
    <source>
        <dbReference type="ARBA" id="ARBA00023136"/>
    </source>
</evidence>
<protein>
    <submittedName>
        <fullName evidence="11">ABC transporter ATP-binding protein</fullName>
    </submittedName>
</protein>
<dbReference type="Gene3D" id="1.20.1560.10">
    <property type="entry name" value="ABC transporter type 1, transmembrane domain"/>
    <property type="match status" value="1"/>
</dbReference>
<keyword evidence="3" id="KW-0547">Nucleotide-binding</keyword>
<dbReference type="Pfam" id="PF00005">
    <property type="entry name" value="ABC_tran"/>
    <property type="match status" value="1"/>
</dbReference>
<feature type="domain" description="ABC transporter" evidence="9">
    <location>
        <begin position="389"/>
        <end position="613"/>
    </location>
</feature>
<evidence type="ECO:0000256" key="5">
    <source>
        <dbReference type="ARBA" id="ARBA00022989"/>
    </source>
</evidence>
<evidence type="ECO:0000256" key="2">
    <source>
        <dbReference type="ARBA" id="ARBA00022692"/>
    </source>
</evidence>
<dbReference type="InterPro" id="IPR027417">
    <property type="entry name" value="P-loop_NTPase"/>
</dbReference>
<dbReference type="SUPFAM" id="SSF52540">
    <property type="entry name" value="P-loop containing nucleoside triphosphate hydrolases"/>
    <property type="match status" value="1"/>
</dbReference>
<dbReference type="InterPro" id="IPR036640">
    <property type="entry name" value="ABC1_TM_sf"/>
</dbReference>
<dbReference type="InterPro" id="IPR003439">
    <property type="entry name" value="ABC_transporter-like_ATP-bd"/>
</dbReference>
<keyword evidence="4 11" id="KW-0067">ATP-binding</keyword>
<dbReference type="PROSITE" id="PS50929">
    <property type="entry name" value="ABC_TM1F"/>
    <property type="match status" value="1"/>
</dbReference>
<feature type="transmembrane region" description="Helical" evidence="8">
    <location>
        <begin position="103"/>
        <end position="128"/>
    </location>
</feature>
<keyword evidence="2 8" id="KW-0812">Transmembrane</keyword>
<dbReference type="GO" id="GO:0140359">
    <property type="term" value="F:ABC-type transporter activity"/>
    <property type="evidence" value="ECO:0007669"/>
    <property type="project" value="InterPro"/>
</dbReference>
<feature type="region of interest" description="Disordered" evidence="7">
    <location>
        <begin position="1"/>
        <end position="33"/>
    </location>
</feature>
<evidence type="ECO:0000259" key="9">
    <source>
        <dbReference type="PROSITE" id="PS50893"/>
    </source>
</evidence>
<evidence type="ECO:0000256" key="8">
    <source>
        <dbReference type="SAM" id="Phobius"/>
    </source>
</evidence>
<dbReference type="Pfam" id="PF00664">
    <property type="entry name" value="ABC_membrane"/>
    <property type="match status" value="1"/>
</dbReference>
<dbReference type="GO" id="GO:0005524">
    <property type="term" value="F:ATP binding"/>
    <property type="evidence" value="ECO:0007669"/>
    <property type="project" value="UniProtKB-KW"/>
</dbReference>
<evidence type="ECO:0000256" key="1">
    <source>
        <dbReference type="ARBA" id="ARBA00004651"/>
    </source>
</evidence>
<feature type="domain" description="ABC transmembrane type-1" evidence="10">
    <location>
        <begin position="67"/>
        <end position="349"/>
    </location>
</feature>
<dbReference type="InterPro" id="IPR039421">
    <property type="entry name" value="Type_1_exporter"/>
</dbReference>
<dbReference type="PANTHER" id="PTHR24221">
    <property type="entry name" value="ATP-BINDING CASSETTE SUB-FAMILY B"/>
    <property type="match status" value="1"/>
</dbReference>
<evidence type="ECO:0000313" key="11">
    <source>
        <dbReference type="EMBL" id="AXI80340.1"/>
    </source>
</evidence>
<evidence type="ECO:0000259" key="10">
    <source>
        <dbReference type="PROSITE" id="PS50929"/>
    </source>
</evidence>
<reference evidence="12" key="1">
    <citation type="submission" date="2018-07" db="EMBL/GenBank/DDBJ databases">
        <title>Streptacidiphilus bronchialis DSM 106435 chromosome.</title>
        <authorList>
            <person name="Batra D."/>
            <person name="Gulvik C.A."/>
        </authorList>
    </citation>
    <scope>NUCLEOTIDE SEQUENCE [LARGE SCALE GENOMIC DNA]</scope>
    <source>
        <strain evidence="12">DSM 106435</strain>
    </source>
</reference>
<organism evidence="11 12">
    <name type="scientific">Peterkaempfera bronchialis</name>
    <dbReference type="NCBI Taxonomy" id="2126346"/>
    <lineage>
        <taxon>Bacteria</taxon>
        <taxon>Bacillati</taxon>
        <taxon>Actinomycetota</taxon>
        <taxon>Actinomycetes</taxon>
        <taxon>Kitasatosporales</taxon>
        <taxon>Streptomycetaceae</taxon>
        <taxon>Peterkaempfera</taxon>
    </lineage>
</organism>
<dbReference type="AlphaFoldDB" id="A0A345T2Y5"/>
<proteinExistence type="predicted"/>
<dbReference type="KEGG" id="stri:C7M71_026015"/>
<dbReference type="PROSITE" id="PS50893">
    <property type="entry name" value="ABC_TRANSPORTER_2"/>
    <property type="match status" value="1"/>
</dbReference>
<keyword evidence="6 8" id="KW-0472">Membrane</keyword>
<sequence>MRPRGAPRRRGRGRRRPAPPARRPGLAVPGGGAPVTGDEYVLLPTATPSRTRRLAAELVRPQRRLALLAALVFAAEAAAGLVGPLALGWIVDTVQRRGGTGEVAMAAAVLLTAAAVQAALAAAGRALVAQVGETALARLRERVVARVLALPARRIEEAGTGDLAARVGDDASLVAAAVRSVLPDLAGSALTIGFTVLGLAALDWRFALAGLCALPVQAAALRWYLRHSGPLYAAERVAGGERTRQILESVGGVETVRAFRLGGDHTRRVAERSGTALGFAVRATAMRSKFFGRLNVAEFIGLGLILVAGFHLVRSGQARVGEATAAALLFTRLFDPVNLLLALVARAQEAGAGLARLVGVADLVPADDLTVPDPSGTPAVRRSQDPPPVRVSGVHHAYRPGHPVLHGIDLRLAPGELVTLVGTSGAGKSTLARIVAGVHPPTAGEVVIGSDRPSVLLLDQDTHVFAGTLADNLLPARPDAAEPDLLAALDQAGALPWVQALPQGLRTVVGAGGTRLTPVQAQQLALARLALADPPVAVLDEAAAEAGSDGARTLEAAAREILRGRTALVVAHRLAQAVTADRVVVLDAGRIVEQGPHHQLAAAGGRYAALWAAWPGHTADEPTPLTP</sequence>
<dbReference type="CDD" id="cd07346">
    <property type="entry name" value="ABC_6TM_exporters"/>
    <property type="match status" value="1"/>
</dbReference>
<feature type="transmembrane region" description="Helical" evidence="8">
    <location>
        <begin position="296"/>
        <end position="313"/>
    </location>
</feature>